<protein>
    <recommendedName>
        <fullName evidence="4">Ig-like domain-containing protein</fullName>
    </recommendedName>
</protein>
<proteinExistence type="predicted"/>
<reference evidence="2 3" key="1">
    <citation type="submission" date="2023-09" db="EMBL/GenBank/DDBJ databases">
        <title>Genomes of two closely related lineages of the louse Polyplax serrata with different host specificities.</title>
        <authorList>
            <person name="Martinu J."/>
            <person name="Tarabai H."/>
            <person name="Stefka J."/>
            <person name="Hypsa V."/>
        </authorList>
    </citation>
    <scope>NUCLEOTIDE SEQUENCE [LARGE SCALE GENOMIC DNA]</scope>
    <source>
        <strain evidence="2">98ZLc_SE</strain>
    </source>
</reference>
<evidence type="ECO:0000313" key="2">
    <source>
        <dbReference type="EMBL" id="KAK6631541.1"/>
    </source>
</evidence>
<dbReference type="EMBL" id="JAWJWF010000006">
    <property type="protein sequence ID" value="KAK6631541.1"/>
    <property type="molecule type" value="Genomic_DNA"/>
</dbReference>
<dbReference type="Gene3D" id="2.60.40.10">
    <property type="entry name" value="Immunoglobulins"/>
    <property type="match status" value="1"/>
</dbReference>
<evidence type="ECO:0000256" key="1">
    <source>
        <dbReference type="SAM" id="MobiDB-lite"/>
    </source>
</evidence>
<dbReference type="InterPro" id="IPR013783">
    <property type="entry name" value="Ig-like_fold"/>
</dbReference>
<keyword evidence="3" id="KW-1185">Reference proteome</keyword>
<accession>A0ABR1B0R8</accession>
<evidence type="ECO:0000313" key="3">
    <source>
        <dbReference type="Proteomes" id="UP001359485"/>
    </source>
</evidence>
<sequence length="101" mass="11527">MEYSWINCIAMHSKTSAFGAQRETGKNKESSSNALDFSNNRGAPFFDKAASKNVTALLGKTAYLNCRVKNLGNKTFRRNRRWQRQNVGDKDCRLIRLELLP</sequence>
<evidence type="ECO:0008006" key="4">
    <source>
        <dbReference type="Google" id="ProtNLM"/>
    </source>
</evidence>
<organism evidence="2 3">
    <name type="scientific">Polyplax serrata</name>
    <name type="common">Common mouse louse</name>
    <dbReference type="NCBI Taxonomy" id="468196"/>
    <lineage>
        <taxon>Eukaryota</taxon>
        <taxon>Metazoa</taxon>
        <taxon>Ecdysozoa</taxon>
        <taxon>Arthropoda</taxon>
        <taxon>Hexapoda</taxon>
        <taxon>Insecta</taxon>
        <taxon>Pterygota</taxon>
        <taxon>Neoptera</taxon>
        <taxon>Paraneoptera</taxon>
        <taxon>Psocodea</taxon>
        <taxon>Troctomorpha</taxon>
        <taxon>Phthiraptera</taxon>
        <taxon>Anoplura</taxon>
        <taxon>Polyplacidae</taxon>
        <taxon>Polyplax</taxon>
    </lineage>
</organism>
<name>A0ABR1B0R8_POLSC</name>
<dbReference type="Proteomes" id="UP001359485">
    <property type="component" value="Unassembled WGS sequence"/>
</dbReference>
<comment type="caution">
    <text evidence="2">The sequence shown here is derived from an EMBL/GenBank/DDBJ whole genome shotgun (WGS) entry which is preliminary data.</text>
</comment>
<feature type="region of interest" description="Disordered" evidence="1">
    <location>
        <begin position="19"/>
        <end position="38"/>
    </location>
</feature>
<gene>
    <name evidence="2" type="ORF">RUM44_006068</name>
</gene>